<dbReference type="Proteomes" id="UP000777784">
    <property type="component" value="Unassembled WGS sequence"/>
</dbReference>
<evidence type="ECO:0000256" key="8">
    <source>
        <dbReference type="PROSITE-ProRule" id="PRU01360"/>
    </source>
</evidence>
<dbReference type="InterPro" id="IPR037066">
    <property type="entry name" value="Plug_dom_sf"/>
</dbReference>
<reference evidence="10" key="1">
    <citation type="submission" date="2021-05" db="EMBL/GenBank/DDBJ databases">
        <title>Energy efficiency and biological interactions define the core microbiome of deep oligotrophic groundwater.</title>
        <authorList>
            <person name="Mehrshad M."/>
            <person name="Lopez-Fernandez M."/>
            <person name="Bell E."/>
            <person name="Bernier-Latmani R."/>
            <person name="Bertilsson S."/>
            <person name="Dopson M."/>
        </authorList>
    </citation>
    <scope>NUCLEOTIDE SEQUENCE</scope>
    <source>
        <strain evidence="10">Modern_marine.mb.64</strain>
    </source>
</reference>
<evidence type="ECO:0000256" key="6">
    <source>
        <dbReference type="ARBA" id="ARBA00023136"/>
    </source>
</evidence>
<evidence type="ECO:0000259" key="9">
    <source>
        <dbReference type="Pfam" id="PF07715"/>
    </source>
</evidence>
<gene>
    <name evidence="10" type="ORF">KJ970_14225</name>
</gene>
<evidence type="ECO:0000256" key="5">
    <source>
        <dbReference type="ARBA" id="ARBA00022729"/>
    </source>
</evidence>
<evidence type="ECO:0000313" key="11">
    <source>
        <dbReference type="Proteomes" id="UP000777784"/>
    </source>
</evidence>
<keyword evidence="3 8" id="KW-1134">Transmembrane beta strand</keyword>
<dbReference type="GO" id="GO:0015344">
    <property type="term" value="F:siderophore uptake transmembrane transporter activity"/>
    <property type="evidence" value="ECO:0007669"/>
    <property type="project" value="TreeGrafter"/>
</dbReference>
<dbReference type="InterPro" id="IPR012910">
    <property type="entry name" value="Plug_dom"/>
</dbReference>
<dbReference type="GO" id="GO:0009279">
    <property type="term" value="C:cell outer membrane"/>
    <property type="evidence" value="ECO:0007669"/>
    <property type="project" value="UniProtKB-SubCell"/>
</dbReference>
<organism evidence="10 11">
    <name type="scientific">Eiseniibacteriota bacterium</name>
    <dbReference type="NCBI Taxonomy" id="2212470"/>
    <lineage>
        <taxon>Bacteria</taxon>
        <taxon>Candidatus Eiseniibacteriota</taxon>
    </lineage>
</organism>
<comment type="subcellular location">
    <subcellularLocation>
        <location evidence="1 8">Cell outer membrane</location>
        <topology evidence="1 8">Multi-pass membrane protein</topology>
    </subcellularLocation>
</comment>
<dbReference type="Pfam" id="PF07715">
    <property type="entry name" value="Plug"/>
    <property type="match status" value="1"/>
</dbReference>
<keyword evidence="4 8" id="KW-0812">Transmembrane</keyword>
<accession>A0A948RW17</accession>
<dbReference type="Gene3D" id="2.40.170.20">
    <property type="entry name" value="TonB-dependent receptor, beta-barrel domain"/>
    <property type="match status" value="1"/>
</dbReference>
<dbReference type="GO" id="GO:0044718">
    <property type="term" value="P:siderophore transmembrane transport"/>
    <property type="evidence" value="ECO:0007669"/>
    <property type="project" value="TreeGrafter"/>
</dbReference>
<proteinExistence type="inferred from homology"/>
<name>A0A948RW17_UNCEI</name>
<dbReference type="AlphaFoldDB" id="A0A948RW17"/>
<keyword evidence="2 8" id="KW-0813">Transport</keyword>
<protein>
    <submittedName>
        <fullName evidence="10">TonB-dependent receptor</fullName>
    </submittedName>
</protein>
<keyword evidence="5" id="KW-0732">Signal</keyword>
<dbReference type="InterPro" id="IPR039426">
    <property type="entry name" value="TonB-dep_rcpt-like"/>
</dbReference>
<feature type="domain" description="TonB-dependent receptor plug" evidence="9">
    <location>
        <begin position="55"/>
        <end position="161"/>
    </location>
</feature>
<evidence type="ECO:0000313" key="10">
    <source>
        <dbReference type="EMBL" id="MBU2692073.1"/>
    </source>
</evidence>
<dbReference type="PANTHER" id="PTHR30069">
    <property type="entry name" value="TONB-DEPENDENT OUTER MEMBRANE RECEPTOR"/>
    <property type="match status" value="1"/>
</dbReference>
<dbReference type="PROSITE" id="PS52016">
    <property type="entry name" value="TONB_DEPENDENT_REC_3"/>
    <property type="match status" value="1"/>
</dbReference>
<evidence type="ECO:0000256" key="7">
    <source>
        <dbReference type="ARBA" id="ARBA00023237"/>
    </source>
</evidence>
<comment type="caution">
    <text evidence="10">The sequence shown here is derived from an EMBL/GenBank/DDBJ whole genome shotgun (WGS) entry which is preliminary data.</text>
</comment>
<keyword evidence="7 8" id="KW-0998">Cell outer membrane</keyword>
<dbReference type="InterPro" id="IPR036942">
    <property type="entry name" value="Beta-barrel_TonB_sf"/>
</dbReference>
<evidence type="ECO:0000256" key="2">
    <source>
        <dbReference type="ARBA" id="ARBA00022448"/>
    </source>
</evidence>
<evidence type="ECO:0000256" key="3">
    <source>
        <dbReference type="ARBA" id="ARBA00022452"/>
    </source>
</evidence>
<dbReference type="EMBL" id="JAHJDP010000084">
    <property type="protein sequence ID" value="MBU2692073.1"/>
    <property type="molecule type" value="Genomic_DNA"/>
</dbReference>
<keyword evidence="10" id="KW-0675">Receptor</keyword>
<dbReference type="PANTHER" id="PTHR30069:SF29">
    <property type="entry name" value="HEMOGLOBIN AND HEMOGLOBIN-HAPTOGLOBIN-BINDING PROTEIN 1-RELATED"/>
    <property type="match status" value="1"/>
</dbReference>
<evidence type="ECO:0000256" key="4">
    <source>
        <dbReference type="ARBA" id="ARBA00022692"/>
    </source>
</evidence>
<evidence type="ECO:0000256" key="1">
    <source>
        <dbReference type="ARBA" id="ARBA00004571"/>
    </source>
</evidence>
<dbReference type="SUPFAM" id="SSF56935">
    <property type="entry name" value="Porins"/>
    <property type="match status" value="1"/>
</dbReference>
<dbReference type="Gene3D" id="2.170.130.10">
    <property type="entry name" value="TonB-dependent receptor, plug domain"/>
    <property type="match status" value="1"/>
</dbReference>
<comment type="similarity">
    <text evidence="8">Belongs to the TonB-dependent receptor family.</text>
</comment>
<sequence>MTSALKNARLLAILLIIIVIFKSGALLAEEPSEMLLFQEIPMVIGALVETETDMNPVSITVIDEEMIRITPARNLYDLLEVYVPGFHYMTHFDASHMGLRGLIVDRDYSFLLLVNGRCVNQRSHNGATTELENWDLNDIELVEVIRGPGSVTYGPGAVAGVINITTKGQAEPQGSSAGFQYVSGYHSQGAYASHSLIGSNYTILFYGSLTKTGGFTNPNIYAFAPPSREAGYVGTEDGTNVSMQTPILDFYPDSRDKPQMKLYGQMTFLREWKLWTRYVNSGTSRIVCWTDDPLNPDPELQTRWFQKRLTENGKWENNPSTGVQQAEITLENNHIFAHNLDLKTTLSALSTDQERIDDKTYGKGNYVENYAESNLLFKSLLRFSPTDKLKTAVGCEFSYDHLGMGWGDTDKDAFIMDDGVLFVSGPNSPALQARPWIGPDQQVYRTAYNMYNYALLGEISSMVFHRCNVLLSGRLDKHQFSKMVLSPRLAVIYNAENLGLFKLSLQRSIRENTLIQLAATDYFGNMEPEQEMFNGAELMYGRSFNNFTTDVSLFYSAADLLGWNASGGETDAEQFRTTSKAGNLKVGGVEMAVEYATDKGDLRIGINHVYCKQLDFSLAEGELGSYISRSESHDTDYESVSREGYGNDRMNWANNMTKFHSIARITDRLMVYNSIRATWGYEGNQNWMTMYEKGAQGKAVESLVEENIEHMRKNDIFEADVRFDMSVSYKLSSPLSVTIFGQNIIKPTKNWRYIYIQEGGAAIEEPTVIGLRAGYRF</sequence>
<keyword evidence="6 8" id="KW-0472">Membrane</keyword>